<reference evidence="1 2" key="1">
    <citation type="journal article" date="2012" name="J. Bacteriol.">
        <title>Complete genome sequence of the anaerobic perchlorate-reducing bacterium Azospira suillum strain PS.</title>
        <authorList>
            <person name="Byrne-Bailey K.G."/>
            <person name="Coates J.D."/>
        </authorList>
    </citation>
    <scope>NUCLEOTIDE SEQUENCE [LARGE SCALE GENOMIC DNA]</scope>
    <source>
        <strain evidence="2">ATCC BAA-33 / DSM 13638 / PS</strain>
    </source>
</reference>
<name>G8QK14_AZOOP</name>
<dbReference type="AlphaFoldDB" id="G8QK14"/>
<evidence type="ECO:0000313" key="2">
    <source>
        <dbReference type="Proteomes" id="UP000005633"/>
    </source>
</evidence>
<evidence type="ECO:0000313" key="1">
    <source>
        <dbReference type="EMBL" id="AEV27693.1"/>
    </source>
</evidence>
<gene>
    <name evidence="1" type="ordered locus">Dsui_3363</name>
</gene>
<accession>G8QK14</accession>
<dbReference type="EMBL" id="CP003153">
    <property type="protein sequence ID" value="AEV27693.1"/>
    <property type="molecule type" value="Genomic_DNA"/>
</dbReference>
<dbReference type="HOGENOM" id="CLU_1045473_0_0_4"/>
<dbReference type="Proteomes" id="UP000005633">
    <property type="component" value="Chromosome"/>
</dbReference>
<protein>
    <submittedName>
        <fullName evidence="1">Uncharacterized protein</fullName>
    </submittedName>
</protein>
<sequence length="298" mass="33674">MIASSVLNLWDMLEQYAATIGHVTTGLLRHEEKLEIELINERLPQINLLGFAKVRSPQPVSVDDEAYIHAYLPHAERLASDLDLDAAQIAAQRIRKRLAAGNYEKRMLVEDVKSLRLRLQDQLTAKQFLYVAPQYAQLYRQPALFGQEVNDCFADAIDDIQDAGTALATGLGTACVMHLMRVMEVGLKVLARELEVEYAPSWEAYLTKIEQNISAKHSLKSAEWKHREAIFRDVSGDLLTIKQAWRNPTMHIVKRYTQDQAGEVFSAVGTLLQRMAQNLTPKRQPTLTVVANNQLPEN</sequence>
<dbReference type="KEGG" id="dsu:Dsui_3363"/>
<proteinExistence type="predicted"/>
<dbReference type="OrthoDB" id="7569346at2"/>
<organism evidence="1 2">
    <name type="scientific">Azospira oryzae (strain ATCC BAA-33 / DSM 13638 / PS)</name>
    <name type="common">Dechlorosoma suillum</name>
    <dbReference type="NCBI Taxonomy" id="640081"/>
    <lineage>
        <taxon>Bacteria</taxon>
        <taxon>Pseudomonadati</taxon>
        <taxon>Pseudomonadota</taxon>
        <taxon>Betaproteobacteria</taxon>
        <taxon>Rhodocyclales</taxon>
        <taxon>Rhodocyclaceae</taxon>
        <taxon>Azospira</taxon>
    </lineage>
</organism>
<dbReference type="eggNOG" id="ENOG5032YJ6">
    <property type="taxonomic scope" value="Bacteria"/>
</dbReference>
<dbReference type="RefSeq" id="WP_014238373.1">
    <property type="nucleotide sequence ID" value="NC_016616.1"/>
</dbReference>